<dbReference type="PANTHER" id="PTHR20959:SF1">
    <property type="entry name" value="TRANSPORT AND GOLGI ORGANIZATION PROTEIN 6 HOMOLOG"/>
    <property type="match status" value="1"/>
</dbReference>
<dbReference type="Pfam" id="PF10363">
    <property type="entry name" value="RTP1_C1"/>
    <property type="match status" value="1"/>
</dbReference>
<proteinExistence type="inferred from homology"/>
<organism evidence="5 6">
    <name type="scientific">Tuber borchii</name>
    <name type="common">White truffle</name>
    <dbReference type="NCBI Taxonomy" id="42251"/>
    <lineage>
        <taxon>Eukaryota</taxon>
        <taxon>Fungi</taxon>
        <taxon>Dikarya</taxon>
        <taxon>Ascomycota</taxon>
        <taxon>Pezizomycotina</taxon>
        <taxon>Pezizomycetes</taxon>
        <taxon>Pezizales</taxon>
        <taxon>Tuberaceae</taxon>
        <taxon>Tuber</taxon>
    </lineage>
</organism>
<evidence type="ECO:0000259" key="3">
    <source>
        <dbReference type="Pfam" id="PF10304"/>
    </source>
</evidence>
<dbReference type="Pfam" id="PF10304">
    <property type="entry name" value="RTP1_C2"/>
    <property type="match status" value="1"/>
</dbReference>
<evidence type="ECO:0000256" key="1">
    <source>
        <dbReference type="ARBA" id="ARBA00005724"/>
    </source>
</evidence>
<feature type="compositionally biased region" description="Acidic residues" evidence="2">
    <location>
        <begin position="497"/>
        <end position="514"/>
    </location>
</feature>
<sequence>MIEDDTAEDLGAKPLIPEVDLSNALRHLEILLSSQPSPTLPQRLIAPILLPLWALTNFAKSTRRSTWYERTLLLLKTYIKTSPDESVLQKIQGQILYSGGETWEFGPGSEGGIEIRSRIGGAAGFDVGETEARVQEFLGLLEDGGVSGAVLNDFFLGILRTWLGRRNSETEDPVKMFTALKILQEVLGRHEETLAKNPTQILQIVKGVLGEHVEYQESLKIPSEDISTPSLGGLGKIVSNSPSPAPKADGADELDEEDGRTQTLTMALSLLSVIISNPTTKLTPSDERLIQTLQPALTHITTSKFTNPDIKTLTLNITSLLTLHSSAPPPSSSSSTATLLTRQRETYTLALSYLQDPLIPVRAHGLHLLRELILSSSPVINIQSTLAQLINQLKDDDSFVYLNIVKCLSALTERHSGTVTRMLVEAYLDDDDNGKGGGEGGKEKLSLDERLRLGEALLATVQRLGGALAGETARIVGEGMIALVSRRRTRRQRPSDSSEEWDTNTQGDEEEDEALTSHATQILTSWPSTNETEDQRMRTSGLSILGAAIETNPTGLGQRIISDALDVCMSILTLETAVGAAILRRAAVVCVCGILKALVGLGGDGDGDGEVWREGVWEVVKGRIVEIRRVVGYLLVTDGDGLVREQARVVIENLDAVVGVWVGRGGASALT</sequence>
<evidence type="ECO:0008006" key="7">
    <source>
        <dbReference type="Google" id="ProtNLM"/>
    </source>
</evidence>
<dbReference type="InterPro" id="IPR039600">
    <property type="entry name" value="TANGO6/Rtp1"/>
</dbReference>
<name>A0A2T6ZRG9_TUBBO</name>
<dbReference type="OrthoDB" id="39591at2759"/>
<dbReference type="EMBL" id="NESQ01000129">
    <property type="protein sequence ID" value="PUU78089.1"/>
    <property type="molecule type" value="Genomic_DNA"/>
</dbReference>
<dbReference type="AlphaFoldDB" id="A0A2T6ZRG9"/>
<feature type="domain" description="RNA polymerase II assembly factor Rtp1 C-terminal" evidence="4">
    <location>
        <begin position="348"/>
        <end position="466"/>
    </location>
</feature>
<feature type="region of interest" description="Disordered" evidence="2">
    <location>
        <begin position="486"/>
        <end position="516"/>
    </location>
</feature>
<dbReference type="SUPFAM" id="SSF48371">
    <property type="entry name" value="ARM repeat"/>
    <property type="match status" value="1"/>
</dbReference>
<dbReference type="Gene3D" id="1.25.10.10">
    <property type="entry name" value="Leucine-rich Repeat Variant"/>
    <property type="match status" value="1"/>
</dbReference>
<feature type="region of interest" description="Disordered" evidence="2">
    <location>
        <begin position="232"/>
        <end position="259"/>
    </location>
</feature>
<evidence type="ECO:0000256" key="2">
    <source>
        <dbReference type="SAM" id="MobiDB-lite"/>
    </source>
</evidence>
<comment type="caution">
    <text evidence="5">The sequence shown here is derived from an EMBL/GenBank/DDBJ whole genome shotgun (WGS) entry which is preliminary data.</text>
</comment>
<comment type="similarity">
    <text evidence="1">Belongs to the Tango6 family.</text>
</comment>
<evidence type="ECO:0000313" key="6">
    <source>
        <dbReference type="Proteomes" id="UP000244722"/>
    </source>
</evidence>
<reference evidence="5 6" key="1">
    <citation type="submission" date="2017-04" db="EMBL/GenBank/DDBJ databases">
        <title>Draft genome sequence of Tuber borchii Vittad., a whitish edible truffle.</title>
        <authorList>
            <consortium name="DOE Joint Genome Institute"/>
            <person name="Murat C."/>
            <person name="Kuo A."/>
            <person name="Barry K.W."/>
            <person name="Clum A."/>
            <person name="Dockter R.B."/>
            <person name="Fauchery L."/>
            <person name="Iotti M."/>
            <person name="Kohler A."/>
            <person name="Labutti K."/>
            <person name="Lindquist E.A."/>
            <person name="Lipzen A."/>
            <person name="Ohm R.A."/>
            <person name="Wang M."/>
            <person name="Grigoriev I.V."/>
            <person name="Zambonelli A."/>
            <person name="Martin F.M."/>
        </authorList>
    </citation>
    <scope>NUCLEOTIDE SEQUENCE [LARGE SCALE GENOMIC DNA]</scope>
    <source>
        <strain evidence="5 6">Tbo3840</strain>
    </source>
</reference>
<dbReference type="Proteomes" id="UP000244722">
    <property type="component" value="Unassembled WGS sequence"/>
</dbReference>
<dbReference type="InterPro" id="IPR019451">
    <property type="entry name" value="Rtp1_C1"/>
</dbReference>
<keyword evidence="6" id="KW-1185">Reference proteome</keyword>
<accession>A0A2T6ZRG9</accession>
<evidence type="ECO:0000313" key="5">
    <source>
        <dbReference type="EMBL" id="PUU78089.1"/>
    </source>
</evidence>
<dbReference type="InterPro" id="IPR016024">
    <property type="entry name" value="ARM-type_fold"/>
</dbReference>
<feature type="domain" description="RNA polymerase II assembly factor Rtp1 C-terminal" evidence="3">
    <location>
        <begin position="626"/>
        <end position="656"/>
    </location>
</feature>
<evidence type="ECO:0000259" key="4">
    <source>
        <dbReference type="Pfam" id="PF10363"/>
    </source>
</evidence>
<dbReference type="PANTHER" id="PTHR20959">
    <property type="entry name" value="TRANSPORT AND GOLGI ORGANIZATION PROTEIN 6 FAMILY MEMBER"/>
    <property type="match status" value="1"/>
</dbReference>
<gene>
    <name evidence="5" type="ORF">B9Z19DRAFT_984235</name>
</gene>
<dbReference type="InterPro" id="IPR011989">
    <property type="entry name" value="ARM-like"/>
</dbReference>
<protein>
    <recommendedName>
        <fullName evidence="7">RNA polymerase II assembly factor Rtp1 C-terminal domain-containing protein</fullName>
    </recommendedName>
</protein>
<dbReference type="GO" id="GO:0009306">
    <property type="term" value="P:protein secretion"/>
    <property type="evidence" value="ECO:0007669"/>
    <property type="project" value="TreeGrafter"/>
</dbReference>
<dbReference type="InterPro" id="IPR019414">
    <property type="entry name" value="Rtp1_C2"/>
</dbReference>